<dbReference type="STRING" id="354355.SAMN05660816_04046"/>
<evidence type="ECO:0000259" key="2">
    <source>
        <dbReference type="Pfam" id="PF06580"/>
    </source>
</evidence>
<dbReference type="GO" id="GO:0000155">
    <property type="term" value="F:phosphorelay sensor kinase activity"/>
    <property type="evidence" value="ECO:0007669"/>
    <property type="project" value="InterPro"/>
</dbReference>
<feature type="transmembrane region" description="Helical" evidence="1">
    <location>
        <begin position="20"/>
        <end position="37"/>
    </location>
</feature>
<dbReference type="PANTHER" id="PTHR34220:SF7">
    <property type="entry name" value="SENSOR HISTIDINE KINASE YPDA"/>
    <property type="match status" value="1"/>
</dbReference>
<keyword evidence="1" id="KW-1133">Transmembrane helix</keyword>
<dbReference type="EMBL" id="LVXG01000067">
    <property type="protein sequence ID" value="OQP40916.1"/>
    <property type="molecule type" value="Genomic_DNA"/>
</dbReference>
<reference evidence="4" key="1">
    <citation type="submission" date="2016-04" db="EMBL/GenBank/DDBJ databases">
        <authorList>
            <person name="Chen L."/>
            <person name="Zhuang W."/>
            <person name="Wang G."/>
        </authorList>
    </citation>
    <scope>NUCLEOTIDE SEQUENCE [LARGE SCALE GENOMIC DNA]</scope>
    <source>
        <strain evidence="4">17621</strain>
    </source>
</reference>
<dbReference type="Pfam" id="PF06580">
    <property type="entry name" value="His_kinase"/>
    <property type="match status" value="1"/>
</dbReference>
<organism evidence="3 4">
    <name type="scientific">Niastella yeongjuensis</name>
    <dbReference type="NCBI Taxonomy" id="354355"/>
    <lineage>
        <taxon>Bacteria</taxon>
        <taxon>Pseudomonadati</taxon>
        <taxon>Bacteroidota</taxon>
        <taxon>Chitinophagia</taxon>
        <taxon>Chitinophagales</taxon>
        <taxon>Chitinophagaceae</taxon>
        <taxon>Niastella</taxon>
    </lineage>
</organism>
<evidence type="ECO:0000313" key="3">
    <source>
        <dbReference type="EMBL" id="OQP40916.1"/>
    </source>
</evidence>
<dbReference type="Proteomes" id="UP000192610">
    <property type="component" value="Unassembled WGS sequence"/>
</dbReference>
<feature type="transmembrane region" description="Helical" evidence="1">
    <location>
        <begin position="49"/>
        <end position="72"/>
    </location>
</feature>
<feature type="transmembrane region" description="Helical" evidence="1">
    <location>
        <begin position="79"/>
        <end position="99"/>
    </location>
</feature>
<dbReference type="OrthoDB" id="9792992at2"/>
<dbReference type="InterPro" id="IPR010559">
    <property type="entry name" value="Sig_transdc_His_kin_internal"/>
</dbReference>
<evidence type="ECO:0000313" key="4">
    <source>
        <dbReference type="Proteomes" id="UP000192610"/>
    </source>
</evidence>
<name>A0A1V9E493_9BACT</name>
<protein>
    <recommendedName>
        <fullName evidence="2">Signal transduction histidine kinase internal region domain-containing protein</fullName>
    </recommendedName>
</protein>
<proteinExistence type="predicted"/>
<feature type="domain" description="Signal transduction histidine kinase internal region" evidence="2">
    <location>
        <begin position="163"/>
        <end position="234"/>
    </location>
</feature>
<gene>
    <name evidence="3" type="ORF">A4H97_15025</name>
</gene>
<sequence length="374" mass="43957">MPMHDIIFSNQFRYRFRRHLFFWIAYCSYFYIQSIAARDYHEFFTGKPYFIALINLCMYAPFFIGATYFLIYYLMKKSYLLFLLGFFAVYGTGILLNYYPSKLFLIITGWFPDTLQHRIDMSIVNTRWGMVIAFVAVGIKFSKSWYLQQKENLEIIKRKARIEMQLEKANIHPELLLRTLDTIYSDTKSGYNNSSSQILYLSELLSYSLYENENKMVPLQRELQQLNHLIMLENQNKERFIDIRLDIKGDSNNRFIAPMVLVKMLEQSITELHNSCNCSWIGDWTFTITTNTLFSTLSFSDADGNALTDIDWALLIENTRSRLRGDYDSTDFRVGLVNIDNRIVIRFALKLSTETKEPAFSANNNLKEPVYDAS</sequence>
<dbReference type="GO" id="GO:0016020">
    <property type="term" value="C:membrane"/>
    <property type="evidence" value="ECO:0007669"/>
    <property type="project" value="InterPro"/>
</dbReference>
<evidence type="ECO:0000256" key="1">
    <source>
        <dbReference type="SAM" id="Phobius"/>
    </source>
</evidence>
<dbReference type="InterPro" id="IPR050640">
    <property type="entry name" value="Bact_2-comp_sensor_kinase"/>
</dbReference>
<comment type="caution">
    <text evidence="3">The sequence shown here is derived from an EMBL/GenBank/DDBJ whole genome shotgun (WGS) entry which is preliminary data.</text>
</comment>
<keyword evidence="1" id="KW-0812">Transmembrane</keyword>
<keyword evidence="1" id="KW-0472">Membrane</keyword>
<accession>A0A1V9E493</accession>
<keyword evidence="4" id="KW-1185">Reference proteome</keyword>
<dbReference type="AlphaFoldDB" id="A0A1V9E493"/>
<dbReference type="PANTHER" id="PTHR34220">
    <property type="entry name" value="SENSOR HISTIDINE KINASE YPDA"/>
    <property type="match status" value="1"/>
</dbReference>